<sequence length="81" mass="8821">MDTADEEYESTNVYRVVWVPGTDRLRGECHCGAEKEAQDPIEVWAWLLAHPDGHGGGRAGAVRTETSLAGRRSERSAPVGV</sequence>
<feature type="region of interest" description="Disordered" evidence="1">
    <location>
        <begin position="55"/>
        <end position="81"/>
    </location>
</feature>
<dbReference type="EMBL" id="JABVEC010000018">
    <property type="protein sequence ID" value="MBC6468307.1"/>
    <property type="molecule type" value="Genomic_DNA"/>
</dbReference>
<dbReference type="RefSeq" id="WP_187245494.1">
    <property type="nucleotide sequence ID" value="NZ_BAAAOK010000015.1"/>
</dbReference>
<evidence type="ECO:0000313" key="3">
    <source>
        <dbReference type="Proteomes" id="UP000805614"/>
    </source>
</evidence>
<name>A0ABR7LTX7_9ACTN</name>
<comment type="caution">
    <text evidence="2">The sequence shown here is derived from an EMBL/GenBank/DDBJ whole genome shotgun (WGS) entry which is preliminary data.</text>
</comment>
<dbReference type="Proteomes" id="UP000805614">
    <property type="component" value="Unassembled WGS sequence"/>
</dbReference>
<protein>
    <submittedName>
        <fullName evidence="2">Uncharacterized protein</fullName>
    </submittedName>
</protein>
<keyword evidence="3" id="KW-1185">Reference proteome</keyword>
<accession>A0ABR7LTX7</accession>
<evidence type="ECO:0000256" key="1">
    <source>
        <dbReference type="SAM" id="MobiDB-lite"/>
    </source>
</evidence>
<organism evidence="2 3">
    <name type="scientific">Actinomadura alba</name>
    <dbReference type="NCBI Taxonomy" id="406431"/>
    <lineage>
        <taxon>Bacteria</taxon>
        <taxon>Bacillati</taxon>
        <taxon>Actinomycetota</taxon>
        <taxon>Actinomycetes</taxon>
        <taxon>Streptosporangiales</taxon>
        <taxon>Thermomonosporaceae</taxon>
        <taxon>Actinomadura</taxon>
    </lineage>
</organism>
<proteinExistence type="predicted"/>
<reference evidence="2 3" key="1">
    <citation type="submission" date="2020-06" db="EMBL/GenBank/DDBJ databases">
        <title>Actinomadura xiongansis sp. nov., isolated from soil of Baiyangdian.</title>
        <authorList>
            <person name="Zhang X."/>
        </authorList>
    </citation>
    <scope>NUCLEOTIDE SEQUENCE [LARGE SCALE GENOMIC DNA]</scope>
    <source>
        <strain evidence="2 3">HBUM206468</strain>
    </source>
</reference>
<evidence type="ECO:0000313" key="2">
    <source>
        <dbReference type="EMBL" id="MBC6468307.1"/>
    </source>
</evidence>
<gene>
    <name evidence="2" type="ORF">HKK74_22825</name>
</gene>